<dbReference type="GO" id="GO:0015288">
    <property type="term" value="F:porin activity"/>
    <property type="evidence" value="ECO:0007669"/>
    <property type="project" value="TreeGrafter"/>
</dbReference>
<protein>
    <submittedName>
        <fullName evidence="5">N-acetylglucosamine-regulated outer membrane porin</fullName>
    </submittedName>
</protein>
<dbReference type="PANTHER" id="PTHR34596:SF2">
    <property type="entry name" value="CHITOPORIN"/>
    <property type="match status" value="1"/>
</dbReference>
<evidence type="ECO:0000256" key="3">
    <source>
        <dbReference type="ARBA" id="ARBA00022729"/>
    </source>
</evidence>
<keyword evidence="2" id="KW-0813">Transport</keyword>
<name>A0A085JBI2_9GAMM</name>
<gene>
    <name evidence="5" type="ORF">GTPT_2869</name>
</gene>
<sequence>MEKGYPGNRAGRLCLLLSCSFISLSPESYASGFFEDSRLTGDIYYWQRERDRKEAGQSNYQTNLSHGTWNGHLDFSSGTVGGLFSAEIAAFTAIEMMESSGSAHPNEIAFSASDRAYSEAWGGDKSGISLYKAAGTLKYGPLNLRAGYLQPQGQTLLAPHWSLLPGTYRGAEVRYSPENTGGGDLKLSYMWADRYKAPWHLKLDRFYKNDSRSRIAYLHSLGAEYDFRNGLVLETAAGQAKNYINQYLAKTSYTVDVAGSPLTGSYQFYGAQNQHSQEAANQMYQGMAWLQAVTLAYRYGPVSWRLEATQVSAPGRQGYFLQRMTPTYASSNGRMDIWWDNRSDFNAHGEKAVFISGMYDLAHLKLPGFAVGASFVYGWDARPSSVNDSPDRWYRAGNRLRESAWSLDGIYTVQEGRAKGTFFKLHFTRYNNHSDIPSGAGGYANIFQDEKDIKFLMGFPFSLK</sequence>
<evidence type="ECO:0000313" key="5">
    <source>
        <dbReference type="EMBL" id="KFD17828.1"/>
    </source>
</evidence>
<dbReference type="Proteomes" id="UP000028602">
    <property type="component" value="Unassembled WGS sequence"/>
</dbReference>
<dbReference type="EMBL" id="JMPR01000043">
    <property type="protein sequence ID" value="KFD17828.1"/>
    <property type="molecule type" value="Genomic_DNA"/>
</dbReference>
<dbReference type="PANTHER" id="PTHR34596">
    <property type="entry name" value="CHITOPORIN"/>
    <property type="match status" value="1"/>
</dbReference>
<dbReference type="GO" id="GO:0015772">
    <property type="term" value="P:oligosaccharide transport"/>
    <property type="evidence" value="ECO:0007669"/>
    <property type="project" value="TreeGrafter"/>
</dbReference>
<keyword evidence="6" id="KW-1185">Reference proteome</keyword>
<comment type="caution">
    <text evidence="5">The sequence shown here is derived from an EMBL/GenBank/DDBJ whole genome shotgun (WGS) entry which is preliminary data.</text>
</comment>
<feature type="chain" id="PRO_5001793404" evidence="4">
    <location>
        <begin position="31"/>
        <end position="464"/>
    </location>
</feature>
<dbReference type="InterPro" id="IPR023614">
    <property type="entry name" value="Porin_dom_sf"/>
</dbReference>
<dbReference type="Pfam" id="PF03573">
    <property type="entry name" value="OprD"/>
    <property type="match status" value="1"/>
</dbReference>
<reference evidence="5 6" key="1">
    <citation type="submission" date="2014-05" db="EMBL/GenBank/DDBJ databases">
        <title>ATOL: Assembling a taxonomically balanced genome-scale reconstruction of the evolutionary history of the Enterobacteriaceae.</title>
        <authorList>
            <person name="Plunkett G.III."/>
            <person name="Neeno-Eckwall E.C."/>
            <person name="Glasner J.D."/>
            <person name="Perna N.T."/>
        </authorList>
    </citation>
    <scope>NUCLEOTIDE SEQUENCE [LARGE SCALE GENOMIC DNA]</scope>
    <source>
        <strain evidence="5 6">ATCC 33301</strain>
    </source>
</reference>
<proteinExistence type="inferred from homology"/>
<dbReference type="AlphaFoldDB" id="A0A085JBI2"/>
<evidence type="ECO:0000256" key="2">
    <source>
        <dbReference type="ARBA" id="ARBA00022448"/>
    </source>
</evidence>
<evidence type="ECO:0000256" key="4">
    <source>
        <dbReference type="SAM" id="SignalP"/>
    </source>
</evidence>
<keyword evidence="3 4" id="KW-0732">Signal</keyword>
<evidence type="ECO:0000313" key="6">
    <source>
        <dbReference type="Proteomes" id="UP000028602"/>
    </source>
</evidence>
<dbReference type="GO" id="GO:0016020">
    <property type="term" value="C:membrane"/>
    <property type="evidence" value="ECO:0007669"/>
    <property type="project" value="InterPro"/>
</dbReference>
<dbReference type="InterPro" id="IPR005318">
    <property type="entry name" value="OM_porin_bac"/>
</dbReference>
<evidence type="ECO:0000256" key="1">
    <source>
        <dbReference type="ARBA" id="ARBA00009075"/>
    </source>
</evidence>
<dbReference type="eggNOG" id="ENOG502Z7J2">
    <property type="taxonomic scope" value="Bacteria"/>
</dbReference>
<feature type="signal peptide" evidence="4">
    <location>
        <begin position="1"/>
        <end position="30"/>
    </location>
</feature>
<accession>A0A085JBI2</accession>
<comment type="similarity">
    <text evidence="1">Belongs to the outer membrane porin (Opr) (TC 1.B.25) family.</text>
</comment>
<dbReference type="OrthoDB" id="5579297at2"/>
<organism evidence="5 6">
    <name type="scientific">Tatumella ptyseos ATCC 33301</name>
    <dbReference type="NCBI Taxonomy" id="1005995"/>
    <lineage>
        <taxon>Bacteria</taxon>
        <taxon>Pseudomonadati</taxon>
        <taxon>Pseudomonadota</taxon>
        <taxon>Gammaproteobacteria</taxon>
        <taxon>Enterobacterales</taxon>
        <taxon>Erwiniaceae</taxon>
        <taxon>Tatumella</taxon>
    </lineage>
</organism>
<dbReference type="Gene3D" id="2.40.160.10">
    <property type="entry name" value="Porin"/>
    <property type="match status" value="1"/>
</dbReference>
<dbReference type="RefSeq" id="WP_025902141.1">
    <property type="nucleotide sequence ID" value="NZ_ATMJ01000072.1"/>
</dbReference>